<keyword evidence="3" id="KW-0805">Transcription regulation</keyword>
<dbReference type="PANTHER" id="PTHR46565">
    <property type="entry name" value="COLD SHOCK DOMAIN PROTEIN 2"/>
    <property type="match status" value="1"/>
</dbReference>
<keyword evidence="4 9" id="KW-0238">DNA-binding</keyword>
<dbReference type="Proteomes" id="UP000032668">
    <property type="component" value="Unassembled WGS sequence"/>
</dbReference>
<dbReference type="OrthoDB" id="9801074at2"/>
<keyword evidence="6" id="KW-0804">Transcription</keyword>
<evidence type="ECO:0000256" key="7">
    <source>
        <dbReference type="RuleBase" id="RU000408"/>
    </source>
</evidence>
<dbReference type="PIRSF" id="PIRSF002599">
    <property type="entry name" value="Cold_shock_A"/>
    <property type="match status" value="1"/>
</dbReference>
<dbReference type="GO" id="GO:0003677">
    <property type="term" value="F:DNA binding"/>
    <property type="evidence" value="ECO:0007669"/>
    <property type="project" value="UniProtKB-KW"/>
</dbReference>
<dbReference type="InterPro" id="IPR002059">
    <property type="entry name" value="CSP_DNA-bd"/>
</dbReference>
<evidence type="ECO:0000256" key="6">
    <source>
        <dbReference type="ARBA" id="ARBA00023163"/>
    </source>
</evidence>
<sequence>METIQDNNRQDENSLTGIVKWFNPGKGYGFIAPDQGGNDIFVHISAVQHAGLRKLNEGERVRFALQQREGRVAAIGIERLH</sequence>
<evidence type="ECO:0000256" key="3">
    <source>
        <dbReference type="ARBA" id="ARBA00023015"/>
    </source>
</evidence>
<dbReference type="SUPFAM" id="SSF50249">
    <property type="entry name" value="Nucleic acid-binding proteins"/>
    <property type="match status" value="1"/>
</dbReference>
<reference evidence="9 10" key="1">
    <citation type="submission" date="2012-11" db="EMBL/GenBank/DDBJ databases">
        <title>Whole genome sequence of Acidocella aminolytica 101 = DSM 11237.</title>
        <authorList>
            <person name="Azuma Y."/>
            <person name="Higashiura N."/>
            <person name="Hirakawa H."/>
            <person name="Matsushita K."/>
        </authorList>
    </citation>
    <scope>NUCLEOTIDE SEQUENCE [LARGE SCALE GENOMIC DNA]</scope>
    <source>
        <strain evidence="10">101 / DSM 11237</strain>
    </source>
</reference>
<dbReference type="GO" id="GO:0005829">
    <property type="term" value="C:cytosol"/>
    <property type="evidence" value="ECO:0007669"/>
    <property type="project" value="UniProtKB-ARBA"/>
</dbReference>
<accession>A0A0D6PDD0</accession>
<comment type="subcellular location">
    <subcellularLocation>
        <location evidence="1 7">Cytoplasm</location>
    </subcellularLocation>
</comment>
<dbReference type="InterPro" id="IPR012156">
    <property type="entry name" value="Cold_shock_CspA"/>
</dbReference>
<feature type="domain" description="CSD" evidence="8">
    <location>
        <begin position="14"/>
        <end position="79"/>
    </location>
</feature>
<dbReference type="PROSITE" id="PS00352">
    <property type="entry name" value="CSD_1"/>
    <property type="match status" value="1"/>
</dbReference>
<dbReference type="AlphaFoldDB" id="A0A0D6PDD0"/>
<evidence type="ECO:0000256" key="1">
    <source>
        <dbReference type="ARBA" id="ARBA00004496"/>
    </source>
</evidence>
<protein>
    <submittedName>
        <fullName evidence="9">Transcriptional regulator cold shock protein DNA-binding protein</fullName>
    </submittedName>
</protein>
<dbReference type="RefSeq" id="WP_048877668.1">
    <property type="nucleotide sequence ID" value="NZ_BANC01000018.1"/>
</dbReference>
<dbReference type="InterPro" id="IPR019844">
    <property type="entry name" value="CSD_CS"/>
</dbReference>
<dbReference type="InterPro" id="IPR012340">
    <property type="entry name" value="NA-bd_OB-fold"/>
</dbReference>
<evidence type="ECO:0000259" key="8">
    <source>
        <dbReference type="PROSITE" id="PS51857"/>
    </source>
</evidence>
<evidence type="ECO:0000313" key="10">
    <source>
        <dbReference type="Proteomes" id="UP000032668"/>
    </source>
</evidence>
<keyword evidence="2" id="KW-0963">Cytoplasm</keyword>
<keyword evidence="5" id="KW-0010">Activator</keyword>
<name>A0A0D6PDD0_9PROT</name>
<evidence type="ECO:0000256" key="4">
    <source>
        <dbReference type="ARBA" id="ARBA00023125"/>
    </source>
</evidence>
<organism evidence="9 10">
    <name type="scientific">Acidocella aminolytica 101 = DSM 11237</name>
    <dbReference type="NCBI Taxonomy" id="1120923"/>
    <lineage>
        <taxon>Bacteria</taxon>
        <taxon>Pseudomonadati</taxon>
        <taxon>Pseudomonadota</taxon>
        <taxon>Alphaproteobacteria</taxon>
        <taxon>Acetobacterales</taxon>
        <taxon>Acidocellaceae</taxon>
        <taxon>Acidocella</taxon>
    </lineage>
</organism>
<dbReference type="PRINTS" id="PR00050">
    <property type="entry name" value="COLDSHOCK"/>
</dbReference>
<dbReference type="PANTHER" id="PTHR46565:SF20">
    <property type="entry name" value="COLD SHOCK DOMAIN-CONTAINING PROTEIN 4"/>
    <property type="match status" value="1"/>
</dbReference>
<proteinExistence type="predicted"/>
<comment type="caution">
    <text evidence="9">The sequence shown here is derived from an EMBL/GenBank/DDBJ whole genome shotgun (WGS) entry which is preliminary data.</text>
</comment>
<evidence type="ECO:0000313" key="9">
    <source>
        <dbReference type="EMBL" id="GAN79203.1"/>
    </source>
</evidence>
<dbReference type="InterPro" id="IPR011129">
    <property type="entry name" value="CSD"/>
</dbReference>
<dbReference type="Pfam" id="PF00313">
    <property type="entry name" value="CSD"/>
    <property type="match status" value="1"/>
</dbReference>
<evidence type="ECO:0000256" key="2">
    <source>
        <dbReference type="ARBA" id="ARBA00022490"/>
    </source>
</evidence>
<evidence type="ECO:0000256" key="5">
    <source>
        <dbReference type="ARBA" id="ARBA00023159"/>
    </source>
</evidence>
<dbReference type="STRING" id="1120923.SAMN02746095_01561"/>
<dbReference type="Gene3D" id="2.40.50.140">
    <property type="entry name" value="Nucleic acid-binding proteins"/>
    <property type="match status" value="1"/>
</dbReference>
<gene>
    <name evidence="9" type="ORF">Aam_018_027</name>
</gene>
<dbReference type="PROSITE" id="PS51857">
    <property type="entry name" value="CSD_2"/>
    <property type="match status" value="1"/>
</dbReference>
<keyword evidence="10" id="KW-1185">Reference proteome</keyword>
<dbReference type="EMBL" id="BANC01000018">
    <property type="protein sequence ID" value="GAN79203.1"/>
    <property type="molecule type" value="Genomic_DNA"/>
</dbReference>
<dbReference type="CDD" id="cd04458">
    <property type="entry name" value="CSP_CDS"/>
    <property type="match status" value="1"/>
</dbReference>
<dbReference type="SMART" id="SM00357">
    <property type="entry name" value="CSP"/>
    <property type="match status" value="1"/>
</dbReference>